<name>A0A8T3E1Z6_9TELE</name>
<dbReference type="EMBL" id="JAERUA010000004">
    <property type="protein sequence ID" value="KAI1900615.1"/>
    <property type="molecule type" value="Genomic_DNA"/>
</dbReference>
<feature type="compositionally biased region" description="Polar residues" evidence="2">
    <location>
        <begin position="983"/>
        <end position="996"/>
    </location>
</feature>
<proteinExistence type="predicted"/>
<organism evidence="4 5">
    <name type="scientific">Albula goreensis</name>
    <dbReference type="NCBI Taxonomy" id="1534307"/>
    <lineage>
        <taxon>Eukaryota</taxon>
        <taxon>Metazoa</taxon>
        <taxon>Chordata</taxon>
        <taxon>Craniata</taxon>
        <taxon>Vertebrata</taxon>
        <taxon>Euteleostomi</taxon>
        <taxon>Actinopterygii</taxon>
        <taxon>Neopterygii</taxon>
        <taxon>Teleostei</taxon>
        <taxon>Albuliformes</taxon>
        <taxon>Albulidae</taxon>
        <taxon>Albula</taxon>
    </lineage>
</organism>
<dbReference type="InterPro" id="IPR052270">
    <property type="entry name" value="CACF_protein"/>
</dbReference>
<dbReference type="AlphaFoldDB" id="A0A8T3E1Z6"/>
<feature type="compositionally biased region" description="Polar residues" evidence="2">
    <location>
        <begin position="946"/>
        <end position="955"/>
    </location>
</feature>
<feature type="region of interest" description="Disordered" evidence="2">
    <location>
        <begin position="1"/>
        <end position="23"/>
    </location>
</feature>
<keyword evidence="5" id="KW-1185">Reference proteome</keyword>
<feature type="compositionally biased region" description="Polar residues" evidence="2">
    <location>
        <begin position="1014"/>
        <end position="1029"/>
    </location>
</feature>
<evidence type="ECO:0000256" key="1">
    <source>
        <dbReference type="SAM" id="Coils"/>
    </source>
</evidence>
<gene>
    <name evidence="4" type="ORF">AGOR_G00051750</name>
</gene>
<sequence length="1205" mass="144349">MRSLSQSPQRMDPGKRVSRSQKLVNKDRRVHQGLARRVDNRVGYTCNRTGRLKHLKIRLLLRKFLYLWIHRTFGRVHPSHARSYCHQKIVQRAFEGWKEEWWIARREWRLSVRADCHYRYRLYSLTFINWRRYVTAQRERKERLDKAASYVEERCQRLVWKRWLIYVQVQQMKRSMQESAQKQWENTALRSAWLLWKGHLQVLNRQRTMEEDALLHWALTTQYRAWLQWRRAYMLICSLREWETRASQYHRHRLQRRALQAWVIYLCSRKAKREQTVANRNEKKFKVVSRCWCTWRALFLHRQNEKTKWQAASTLAERSMQLRALNHWKGYTNQRLKEADRDRSACEHNARRLLVMGLRLLTLNVTQRKVHRVNKNVALQQYQHSLISRFWRHWQERYEEVEERNQQPQKMTAVAQHSMNLLKSTMNCWRTRLNEHRLMQEMESKAERWFAGHGLSRCLTTWEEFVTKKKLSRKRKGMAEDHDQQRTYTWAFYTWWARSEEQRERRLAERMAVLHADQSTLSRAWVQWRSKALWTRVEREKSEAAERLYRHTLIHNTLQDWRSNIVLIQSEREKEQKVVRHDRLRCSERALAGWREYIQHRREKMGELEKVDHYYQCKLLKCTLHGWMKYHHRVKLVNHIAEERQRSHHRSLLRKALHIWKENVSLSIEEKNKNMKATKHYQCVLLSKVLVTWREATALTIYSHHQQAEALRRAQTHLQQVALLQAFQHWREKSKEVLQERRSMEKAYQHHNTALLHKSLRAWIWHIHKHRKRRVMQGQAHLLLQHRTQLHYFIFWQRQLQLKRHEAECTEVALWHWSLRLQAKVMEAWRSWVLERQRKQDRLARAAHFHRELLLREGVGRVLSYTADMSSFRVTLALQSQEQRTQRLQSIVWRCAMRWKQRALSEPGGSRARRHKKSVSFCLPAPISTSGSKGNNSKMVQFAEKGSTNNTSDQLISAKATRLQPRRSDHLLNSPDKEAPHTSLASCSQVSSSPLGSTDFIRGKEQPIPPTVASLGSSDTVQEAQTAQTDHQHRPAHQELLLPPSSFMQQRSALVVQPKCYSEVLLPPITFTTCQTGTPRGPVCERGNVAEMGSKLVETQCKIHTTSALTKELLSIQQEMRGFQQEKEQLQAWRRLAEVLRSWLQTSAEKVEEEYHSTRLELEELESRIRSLTVQLEEKKEVMQCYAARIRSIASELQEKGIEGT</sequence>
<evidence type="ECO:0000313" key="4">
    <source>
        <dbReference type="EMBL" id="KAI1900615.1"/>
    </source>
</evidence>
<dbReference type="PANTHER" id="PTHR22028:SF4">
    <property type="entry name" value="PROTEIN SFI1 HOMOLOG"/>
    <property type="match status" value="1"/>
</dbReference>
<dbReference type="Pfam" id="PF08457">
    <property type="entry name" value="Sfi1"/>
    <property type="match status" value="1"/>
</dbReference>
<dbReference type="InterPro" id="IPR013665">
    <property type="entry name" value="Sfi1_dom"/>
</dbReference>
<feature type="compositionally biased region" description="Basic and acidic residues" evidence="2">
    <location>
        <begin position="966"/>
        <end position="980"/>
    </location>
</feature>
<evidence type="ECO:0000313" key="5">
    <source>
        <dbReference type="Proteomes" id="UP000829720"/>
    </source>
</evidence>
<keyword evidence="1" id="KW-0175">Coiled coil</keyword>
<feature type="coiled-coil region" evidence="1">
    <location>
        <begin position="1148"/>
        <end position="1182"/>
    </location>
</feature>
<protein>
    <recommendedName>
        <fullName evidence="3">Sfi1 spindle body domain-containing protein</fullName>
    </recommendedName>
</protein>
<evidence type="ECO:0000259" key="3">
    <source>
        <dbReference type="Pfam" id="PF08457"/>
    </source>
</evidence>
<evidence type="ECO:0000256" key="2">
    <source>
        <dbReference type="SAM" id="MobiDB-lite"/>
    </source>
</evidence>
<dbReference type="OrthoDB" id="195843at2759"/>
<feature type="region of interest" description="Disordered" evidence="2">
    <location>
        <begin position="945"/>
        <end position="1035"/>
    </location>
</feature>
<reference evidence="4" key="1">
    <citation type="submission" date="2021-01" db="EMBL/GenBank/DDBJ databases">
        <authorList>
            <person name="Zahm M."/>
            <person name="Roques C."/>
            <person name="Cabau C."/>
            <person name="Klopp C."/>
            <person name="Donnadieu C."/>
            <person name="Jouanno E."/>
            <person name="Lampietro C."/>
            <person name="Louis A."/>
            <person name="Herpin A."/>
            <person name="Echchiki A."/>
            <person name="Berthelot C."/>
            <person name="Parey E."/>
            <person name="Roest-Crollius H."/>
            <person name="Braasch I."/>
            <person name="Postlethwait J."/>
            <person name="Bobe J."/>
            <person name="Montfort J."/>
            <person name="Bouchez O."/>
            <person name="Begum T."/>
            <person name="Mejri S."/>
            <person name="Adams A."/>
            <person name="Chen W.-J."/>
            <person name="Guiguen Y."/>
        </authorList>
    </citation>
    <scope>NUCLEOTIDE SEQUENCE</scope>
    <source>
        <tissue evidence="4">Blood</tissue>
    </source>
</reference>
<accession>A0A8T3E1Z6</accession>
<comment type="caution">
    <text evidence="4">The sequence shown here is derived from an EMBL/GenBank/DDBJ whole genome shotgun (WGS) entry which is preliminary data.</text>
</comment>
<dbReference type="GO" id="GO:0019902">
    <property type="term" value="F:phosphatase binding"/>
    <property type="evidence" value="ECO:0007669"/>
    <property type="project" value="TreeGrafter"/>
</dbReference>
<dbReference type="PANTHER" id="PTHR22028">
    <property type="entry name" value="SFI1 SPINDLE BODY DOMAIN-CONTAINING PROTEIN-RELATED"/>
    <property type="match status" value="1"/>
</dbReference>
<feature type="domain" description="Sfi1 spindle body" evidence="3">
    <location>
        <begin position="374"/>
        <end position="771"/>
    </location>
</feature>
<dbReference type="Proteomes" id="UP000829720">
    <property type="component" value="Unassembled WGS sequence"/>
</dbReference>